<dbReference type="GeneID" id="300116423"/>
<organism evidence="2 3">
    <name type="scientific">Streptomyces koyangensis</name>
    <dbReference type="NCBI Taxonomy" id="188770"/>
    <lineage>
        <taxon>Bacteria</taxon>
        <taxon>Bacillati</taxon>
        <taxon>Actinomycetota</taxon>
        <taxon>Actinomycetes</taxon>
        <taxon>Kitasatosporales</taxon>
        <taxon>Streptomycetaceae</taxon>
        <taxon>Streptomyces</taxon>
        <taxon>Streptomyces aurantiacus group</taxon>
    </lineage>
</organism>
<name>A0A385DEE0_9ACTN</name>
<evidence type="ECO:0000259" key="1">
    <source>
        <dbReference type="PROSITE" id="PS50943"/>
    </source>
</evidence>
<protein>
    <submittedName>
        <fullName evidence="2">XRE family transcriptional regulator</fullName>
    </submittedName>
</protein>
<dbReference type="AlphaFoldDB" id="A0A385DEE0"/>
<dbReference type="PROSITE" id="PS50943">
    <property type="entry name" value="HTH_CROC1"/>
    <property type="match status" value="1"/>
</dbReference>
<sequence>MTTALAGNVRKYRRTAELSQEQLAEAAGVPLGTVRKVEQGGDVRTDTLHALARGLGVQTSALFAADSPTPVRGDEGTRRSLVDLRAALMPPVGLDAPVVLAGEPSDTAELHTRIADCHALYWADRYDSVARKLPSLLRATEVTVAGAEGDEERGDAELARTYALLLSGKYLTQVRQYDMAYYALAEAIRLARELDRPLTAGTGIVGMCWLLLRQDRFDESEALAARTAEALEPRMSSATSAQLAVWGELWLRIASSSVRNNKPDVAREARRMAGTAASALGAERNSFPDHWGGFGPVTAEMKAVEDLALTGDARGVLRRADEGLLGGKALKSLGKPTAPNWGRHRLDIAQAHGVLGSHQDAMAELAALRQSHGAWVQHQPLARYVMTDVLKSRKRTLTQEMREMAAYLGVVA</sequence>
<dbReference type="Gene3D" id="1.10.260.40">
    <property type="entry name" value="lambda repressor-like DNA-binding domains"/>
    <property type="match status" value="1"/>
</dbReference>
<dbReference type="KEGG" id="sky:D0C37_19930"/>
<dbReference type="CDD" id="cd00093">
    <property type="entry name" value="HTH_XRE"/>
    <property type="match status" value="1"/>
</dbReference>
<reference evidence="2 3" key="1">
    <citation type="submission" date="2018-08" db="EMBL/GenBank/DDBJ databases">
        <authorList>
            <person name="Ferrada E.E."/>
            <person name="Latorre B.A."/>
        </authorList>
    </citation>
    <scope>NUCLEOTIDE SEQUENCE [LARGE SCALE GENOMIC DNA]</scope>
    <source>
        <strain evidence="2 3">VK-A60T</strain>
    </source>
</reference>
<feature type="domain" description="HTH cro/C1-type" evidence="1">
    <location>
        <begin position="9"/>
        <end position="62"/>
    </location>
</feature>
<dbReference type="SUPFAM" id="SSF47413">
    <property type="entry name" value="lambda repressor-like DNA-binding domains"/>
    <property type="match status" value="1"/>
</dbReference>
<dbReference type="InterPro" id="IPR001387">
    <property type="entry name" value="Cro/C1-type_HTH"/>
</dbReference>
<gene>
    <name evidence="2" type="ORF">D0C37_19930</name>
</gene>
<dbReference type="InterPro" id="IPR010982">
    <property type="entry name" value="Lambda_DNA-bd_dom_sf"/>
</dbReference>
<evidence type="ECO:0000313" key="2">
    <source>
        <dbReference type="EMBL" id="AXQ56636.1"/>
    </source>
</evidence>
<dbReference type="RefSeq" id="WP_117349941.1">
    <property type="nucleotide sequence ID" value="NZ_CP031742.1"/>
</dbReference>
<evidence type="ECO:0000313" key="3">
    <source>
        <dbReference type="Proteomes" id="UP000259636"/>
    </source>
</evidence>
<dbReference type="Proteomes" id="UP000259636">
    <property type="component" value="Chromosome"/>
</dbReference>
<accession>A0A385DEE0</accession>
<dbReference type="EMBL" id="CP031742">
    <property type="protein sequence ID" value="AXQ56636.1"/>
    <property type="molecule type" value="Genomic_DNA"/>
</dbReference>
<proteinExistence type="predicted"/>
<dbReference type="GO" id="GO:0003677">
    <property type="term" value="F:DNA binding"/>
    <property type="evidence" value="ECO:0007669"/>
    <property type="project" value="InterPro"/>
</dbReference>
<dbReference type="Pfam" id="PF01381">
    <property type="entry name" value="HTH_3"/>
    <property type="match status" value="1"/>
</dbReference>
<dbReference type="SMART" id="SM00530">
    <property type="entry name" value="HTH_XRE"/>
    <property type="match status" value="1"/>
</dbReference>